<protein>
    <recommendedName>
        <fullName evidence="6">Protein kinase domain-containing protein</fullName>
    </recommendedName>
</protein>
<keyword evidence="8" id="KW-1185">Reference proteome</keyword>
<evidence type="ECO:0000256" key="1">
    <source>
        <dbReference type="ARBA" id="ARBA00022679"/>
    </source>
</evidence>
<dbReference type="Gene3D" id="1.10.510.10">
    <property type="entry name" value="Transferase(Phosphotransferase) domain 1"/>
    <property type="match status" value="1"/>
</dbReference>
<evidence type="ECO:0000256" key="3">
    <source>
        <dbReference type="ARBA" id="ARBA00022777"/>
    </source>
</evidence>
<organism evidence="7 8">
    <name type="scientific">Amycolatopsis minnesotensis</name>
    <dbReference type="NCBI Taxonomy" id="337894"/>
    <lineage>
        <taxon>Bacteria</taxon>
        <taxon>Bacillati</taxon>
        <taxon>Actinomycetota</taxon>
        <taxon>Actinomycetes</taxon>
        <taxon>Pseudonocardiales</taxon>
        <taxon>Pseudonocardiaceae</taxon>
        <taxon>Amycolatopsis</taxon>
    </lineage>
</organism>
<keyword evidence="2 5" id="KW-0547">Nucleotide-binding</keyword>
<name>A0ABN2SEB4_9PSEU</name>
<comment type="caution">
    <text evidence="7">The sequence shown here is derived from an EMBL/GenBank/DDBJ whole genome shotgun (WGS) entry which is preliminary data.</text>
</comment>
<dbReference type="SMART" id="SM00220">
    <property type="entry name" value="S_TKc"/>
    <property type="match status" value="1"/>
</dbReference>
<dbReference type="InterPro" id="IPR017441">
    <property type="entry name" value="Protein_kinase_ATP_BS"/>
</dbReference>
<dbReference type="PROSITE" id="PS00108">
    <property type="entry name" value="PROTEIN_KINASE_ST"/>
    <property type="match status" value="1"/>
</dbReference>
<keyword evidence="3" id="KW-0418">Kinase</keyword>
<dbReference type="InterPro" id="IPR011009">
    <property type="entry name" value="Kinase-like_dom_sf"/>
</dbReference>
<dbReference type="Pfam" id="PF00069">
    <property type="entry name" value="Pkinase"/>
    <property type="match status" value="1"/>
</dbReference>
<evidence type="ECO:0000256" key="2">
    <source>
        <dbReference type="ARBA" id="ARBA00022741"/>
    </source>
</evidence>
<reference evidence="7 8" key="1">
    <citation type="journal article" date="2019" name="Int. J. Syst. Evol. Microbiol.">
        <title>The Global Catalogue of Microorganisms (GCM) 10K type strain sequencing project: providing services to taxonomists for standard genome sequencing and annotation.</title>
        <authorList>
            <consortium name="The Broad Institute Genomics Platform"/>
            <consortium name="The Broad Institute Genome Sequencing Center for Infectious Disease"/>
            <person name="Wu L."/>
            <person name="Ma J."/>
        </authorList>
    </citation>
    <scope>NUCLEOTIDE SEQUENCE [LARGE SCALE GENOMIC DNA]</scope>
    <source>
        <strain evidence="7 8">JCM 14545</strain>
    </source>
</reference>
<dbReference type="SUPFAM" id="SSF56112">
    <property type="entry name" value="Protein kinase-like (PK-like)"/>
    <property type="match status" value="1"/>
</dbReference>
<dbReference type="PROSITE" id="PS50011">
    <property type="entry name" value="PROTEIN_KINASE_DOM"/>
    <property type="match status" value="1"/>
</dbReference>
<dbReference type="CDD" id="cd14014">
    <property type="entry name" value="STKc_PknB_like"/>
    <property type="match status" value="1"/>
</dbReference>
<sequence length="612" mass="64004">MHALHPNEPRHIGGYRLIASLGEGGMGRVALAAAPDGRLVALKQVHASFAKDPAFRARFRREVQASRLVSGAYTAAVIDADPEADTPWLASVYVAGPSLREAVDAAGPLPEPSIRLLAAGLAAALGEVHRAGLVHRDLKPSNVLLTSDGPRVIDFGIARATEGSTELTGTGAVIGSPAFMSPEQAESRPLTPASDVFSLGALLVMAATGRGPFAGDSTPQTLYQVVHHQPDLSGVPPEVRRLAEPCLAKDPAYRPTPAQILDFLGHGGPVAPVAQPWPPSVRAQIGAQEAGVRAALSWPVPPPPKRKRRWVPVAAAIGGVAVLAAGTIVAIGLSDLDDRPAAAPLNQNPLDLTVLRRTDPCKVLPGMSIAPYGEFQPEERLAYVNRCSYRAESGPTLKLKLGDRVYRDGAAPSAPINGQPVLINHLSGCEATIAVPGNEGFGVSVENEESTPEGCDEARTALGQALERIRAGGVDHVLPRGSVLPLDPCAVPDPAAVTKLLGAPVTGKLQTTVHVCEFTQPDSVTVDFGRGALDTDGTTPVDLGGVPAVMKSSPDPKSVFCTISWSPLRVSDEKADTVRVFYSDLDEKGDPDEACAKTREFATSVAAKLPKP</sequence>
<evidence type="ECO:0000313" key="7">
    <source>
        <dbReference type="EMBL" id="GAA1985212.1"/>
    </source>
</evidence>
<evidence type="ECO:0000256" key="5">
    <source>
        <dbReference type="PROSITE-ProRule" id="PRU10141"/>
    </source>
</evidence>
<keyword evidence="1" id="KW-0808">Transferase</keyword>
<feature type="domain" description="Protein kinase" evidence="6">
    <location>
        <begin position="15"/>
        <end position="278"/>
    </location>
</feature>
<dbReference type="PANTHER" id="PTHR43289:SF34">
    <property type="entry name" value="SERINE_THREONINE-PROTEIN KINASE YBDM-RELATED"/>
    <property type="match status" value="1"/>
</dbReference>
<evidence type="ECO:0000256" key="4">
    <source>
        <dbReference type="ARBA" id="ARBA00022840"/>
    </source>
</evidence>
<dbReference type="EMBL" id="BAAANN010000041">
    <property type="protein sequence ID" value="GAA1985212.1"/>
    <property type="molecule type" value="Genomic_DNA"/>
</dbReference>
<gene>
    <name evidence="7" type="ORF">GCM10009754_73530</name>
</gene>
<dbReference type="RefSeq" id="WP_344429613.1">
    <property type="nucleotide sequence ID" value="NZ_BAAANN010000041.1"/>
</dbReference>
<evidence type="ECO:0000313" key="8">
    <source>
        <dbReference type="Proteomes" id="UP001501116"/>
    </source>
</evidence>
<keyword evidence="4 5" id="KW-0067">ATP-binding</keyword>
<dbReference type="InterPro" id="IPR008271">
    <property type="entry name" value="Ser/Thr_kinase_AS"/>
</dbReference>
<dbReference type="Gene3D" id="3.30.200.20">
    <property type="entry name" value="Phosphorylase Kinase, domain 1"/>
    <property type="match status" value="1"/>
</dbReference>
<dbReference type="InterPro" id="IPR000719">
    <property type="entry name" value="Prot_kinase_dom"/>
</dbReference>
<dbReference type="PANTHER" id="PTHR43289">
    <property type="entry name" value="MITOGEN-ACTIVATED PROTEIN KINASE KINASE KINASE 20-RELATED"/>
    <property type="match status" value="1"/>
</dbReference>
<dbReference type="PROSITE" id="PS00107">
    <property type="entry name" value="PROTEIN_KINASE_ATP"/>
    <property type="match status" value="1"/>
</dbReference>
<accession>A0ABN2SEB4</accession>
<evidence type="ECO:0000259" key="6">
    <source>
        <dbReference type="PROSITE" id="PS50011"/>
    </source>
</evidence>
<dbReference type="Proteomes" id="UP001501116">
    <property type="component" value="Unassembled WGS sequence"/>
</dbReference>
<proteinExistence type="predicted"/>
<feature type="binding site" evidence="5">
    <location>
        <position position="43"/>
    </location>
    <ligand>
        <name>ATP</name>
        <dbReference type="ChEBI" id="CHEBI:30616"/>
    </ligand>
</feature>